<dbReference type="PANTHER" id="PTHR43788">
    <property type="entry name" value="DNA2/NAM7 HELICASE FAMILY MEMBER"/>
    <property type="match status" value="1"/>
</dbReference>
<dbReference type="InterPro" id="IPR050534">
    <property type="entry name" value="Coronavir_polyprotein_1ab"/>
</dbReference>
<feature type="region of interest" description="Disordered" evidence="6">
    <location>
        <begin position="155"/>
        <end position="214"/>
    </location>
</feature>
<dbReference type="InterPro" id="IPR047187">
    <property type="entry name" value="SF1_C_Upf1"/>
</dbReference>
<feature type="compositionally biased region" description="Polar residues" evidence="6">
    <location>
        <begin position="595"/>
        <end position="606"/>
    </location>
</feature>
<feature type="region of interest" description="Disordered" evidence="6">
    <location>
        <begin position="95"/>
        <end position="142"/>
    </location>
</feature>
<proteinExistence type="inferred from homology"/>
<dbReference type="Pfam" id="PF13086">
    <property type="entry name" value="AAA_11"/>
    <property type="match status" value="1"/>
</dbReference>
<keyword evidence="2" id="KW-0547">Nucleotide-binding</keyword>
<feature type="region of interest" description="Disordered" evidence="6">
    <location>
        <begin position="1"/>
        <end position="78"/>
    </location>
</feature>
<keyword evidence="5" id="KW-0067">ATP-binding</keyword>
<feature type="region of interest" description="Disordered" evidence="6">
    <location>
        <begin position="447"/>
        <end position="466"/>
    </location>
</feature>
<dbReference type="Gene3D" id="3.40.50.300">
    <property type="entry name" value="P-loop containing nucleotide triphosphate hydrolases"/>
    <property type="match status" value="2"/>
</dbReference>
<dbReference type="AlphaFoldDB" id="A0AAV5GP18"/>
<evidence type="ECO:0000256" key="1">
    <source>
        <dbReference type="ARBA" id="ARBA00007913"/>
    </source>
</evidence>
<keyword evidence="4" id="KW-0347">Helicase</keyword>
<evidence type="ECO:0000256" key="6">
    <source>
        <dbReference type="SAM" id="MobiDB-lite"/>
    </source>
</evidence>
<feature type="region of interest" description="Disordered" evidence="6">
    <location>
        <begin position="568"/>
        <end position="608"/>
    </location>
</feature>
<feature type="compositionally biased region" description="Acidic residues" evidence="6">
    <location>
        <begin position="159"/>
        <end position="171"/>
    </location>
</feature>
<organism evidence="9 10">
    <name type="scientific">Rhodotorula paludigena</name>
    <dbReference type="NCBI Taxonomy" id="86838"/>
    <lineage>
        <taxon>Eukaryota</taxon>
        <taxon>Fungi</taxon>
        <taxon>Dikarya</taxon>
        <taxon>Basidiomycota</taxon>
        <taxon>Pucciniomycotina</taxon>
        <taxon>Microbotryomycetes</taxon>
        <taxon>Sporidiobolales</taxon>
        <taxon>Sporidiobolaceae</taxon>
        <taxon>Rhodotorula</taxon>
    </lineage>
</organism>
<feature type="compositionally biased region" description="Basic and acidic residues" evidence="6">
    <location>
        <begin position="18"/>
        <end position="33"/>
    </location>
</feature>
<dbReference type="GO" id="GO:0043139">
    <property type="term" value="F:5'-3' DNA helicase activity"/>
    <property type="evidence" value="ECO:0007669"/>
    <property type="project" value="TreeGrafter"/>
</dbReference>
<evidence type="ECO:0000256" key="2">
    <source>
        <dbReference type="ARBA" id="ARBA00022741"/>
    </source>
</evidence>
<keyword evidence="3" id="KW-0378">Hydrolase</keyword>
<feature type="domain" description="DNA2/NAM7 helicase helicase" evidence="7">
    <location>
        <begin position="641"/>
        <end position="873"/>
    </location>
</feature>
<keyword evidence="10" id="KW-1185">Reference proteome</keyword>
<name>A0AAV5GP18_9BASI</name>
<evidence type="ECO:0000259" key="7">
    <source>
        <dbReference type="Pfam" id="PF13086"/>
    </source>
</evidence>
<evidence type="ECO:0000313" key="9">
    <source>
        <dbReference type="EMBL" id="GJN91923.1"/>
    </source>
</evidence>
<protein>
    <recommendedName>
        <fullName evidence="11">P-loop containing nucleoside triphosphate hydrolase protein</fullName>
    </recommendedName>
</protein>
<dbReference type="GO" id="GO:0016787">
    <property type="term" value="F:hydrolase activity"/>
    <property type="evidence" value="ECO:0007669"/>
    <property type="project" value="UniProtKB-KW"/>
</dbReference>
<dbReference type="GO" id="GO:0005524">
    <property type="term" value="F:ATP binding"/>
    <property type="evidence" value="ECO:0007669"/>
    <property type="project" value="UniProtKB-KW"/>
</dbReference>
<feature type="compositionally biased region" description="Low complexity" evidence="6">
    <location>
        <begin position="62"/>
        <end position="78"/>
    </location>
</feature>
<dbReference type="InterPro" id="IPR027417">
    <property type="entry name" value="P-loop_NTPase"/>
</dbReference>
<comment type="similarity">
    <text evidence="1">Belongs to the DNA2/NAM7 helicase family.</text>
</comment>
<sequence length="1150" mass="125691">MHDQPVASTSSSSPCSLHRRDAHALAARVKFDRTPPPPPLAPSAHAAAPSSRPPPQGQKSRSSSFSDSDPLPADDLLSDFTAFLQQSLAEDYANARHPKWDERGLESYDSEPVLPEALEGTAAAGTAPREGETVVGDEGRVWENEEEWVELLRRQAEEEVREEEAAAEDAPLDERIRAEEALAAAESAAPSPLPLAVDAPLAAPPPPRPRRVEGPLRLERVPPFDPTLIQPYLPPAPPADPSHLERFHAPLSSRHDWRLSSPLRRYLRSTPPPLYSRTETDTRPLGHNRLVGVGVEAARIARVVQTQGEEKWGWKVRVPESERGAWNDADRYCKRMDRLLDLSRKADETLYRASLARSGTPAERELKGLTLMRALGTWLTDSSRVDKLKQEGGESAEDKSRKREGGSAAATGGQRAVAAFEAEDGRLLTPEKGWKWTPGSILRITRPAAHSGSKNGPQLPPGAAGDDQWHVQGTLLEVRDEQLIVAFEESDTWSMGDEEAYQIDIGLDLSSYDLQSAALSNLYLDPARQRTHNATQVLALQQAFGASGAVASLREWTLQGTELRELVVPASAPSSSSGTTDLSERPNVRSAAPSLGTSAAKSAATETHSDVLRDNQLINSWIERYQRDDPIVLPGDPDLGLNESQTKAIAMALGEKLSLIQGPPGTGKSQTIVSLIALLKLHFRVPSPILLAAPTHVSVDHLVLLLVRAGLNPLRCGKASKVTPEAQPWTIERRQEQHPMWDRLEQAREESEGYRVALQEHREARREAPSGGGKEAEEKDLELEGKYRKAWRKFIMLEHKLYSSLLATADVFCATALGSGASKVLNMVDFPIVLLDEAAMCTEPVSLIPLMKGARHATLIGDHKQLPAVVTSQEAKDERLHISLFERLLISGKVKSTLLDTQYRMRPSISSFPNSSFYHGALRDAPAVSSRPPPLQSRFFGPSPHANDSSSTPEPVAFVSHTGRESPHRQSLLNRAESHLLISLVGDLLSRNPSLAARDIGIISPYYAQTRLLVNTFSSGYAASVLRASLGARRAAEASEVEVNTVDGFQGREKRVVLLSTVRSNERGQIGFLTDQRRLNVALTRARDALIVVGNEQTLRRAEAAAASGLAWRGAPPGADPDADAGVWKRFLDWCAERGLVRQWDGDDTA</sequence>
<dbReference type="SUPFAM" id="SSF52540">
    <property type="entry name" value="P-loop containing nucleoside triphosphate hydrolases"/>
    <property type="match status" value="1"/>
</dbReference>
<comment type="caution">
    <text evidence="9">The sequence shown here is derived from an EMBL/GenBank/DDBJ whole genome shotgun (WGS) entry which is preliminary data.</text>
</comment>
<feature type="region of interest" description="Disordered" evidence="6">
    <location>
        <begin position="928"/>
        <end position="970"/>
    </location>
</feature>
<evidence type="ECO:0000256" key="3">
    <source>
        <dbReference type="ARBA" id="ARBA00022801"/>
    </source>
</evidence>
<feature type="compositionally biased region" description="Low complexity" evidence="6">
    <location>
        <begin position="568"/>
        <end position="577"/>
    </location>
</feature>
<dbReference type="PANTHER" id="PTHR43788:SF13">
    <property type="entry name" value="REGULATOR OF NONSENSE TRANSCRIPTS 1"/>
    <property type="match status" value="1"/>
</dbReference>
<evidence type="ECO:0008006" key="11">
    <source>
        <dbReference type="Google" id="ProtNLM"/>
    </source>
</evidence>
<dbReference type="Proteomes" id="UP001342314">
    <property type="component" value="Unassembled WGS sequence"/>
</dbReference>
<gene>
    <name evidence="9" type="ORF">Rhopal_004948-T1</name>
</gene>
<evidence type="ECO:0000256" key="4">
    <source>
        <dbReference type="ARBA" id="ARBA00022806"/>
    </source>
</evidence>
<reference evidence="9 10" key="1">
    <citation type="submission" date="2021-12" db="EMBL/GenBank/DDBJ databases">
        <title>High titer production of polyol ester of fatty acids by Rhodotorula paludigena BS15 towards product separation-free biomass refinery.</title>
        <authorList>
            <person name="Mano J."/>
            <person name="Ono H."/>
            <person name="Tanaka T."/>
            <person name="Naito K."/>
            <person name="Sushida H."/>
            <person name="Ike M."/>
            <person name="Tokuyasu K."/>
            <person name="Kitaoka M."/>
        </authorList>
    </citation>
    <scope>NUCLEOTIDE SEQUENCE [LARGE SCALE GENOMIC DNA]</scope>
    <source>
        <strain evidence="9 10">BS15</strain>
    </source>
</reference>
<feature type="region of interest" description="Disordered" evidence="6">
    <location>
        <begin position="386"/>
        <end position="415"/>
    </location>
</feature>
<feature type="compositionally biased region" description="Basic and acidic residues" evidence="6">
    <location>
        <begin position="129"/>
        <end position="142"/>
    </location>
</feature>
<dbReference type="InterPro" id="IPR041679">
    <property type="entry name" value="DNA2/NAM7-like_C"/>
</dbReference>
<evidence type="ECO:0000259" key="8">
    <source>
        <dbReference type="Pfam" id="PF13087"/>
    </source>
</evidence>
<feature type="domain" description="DNA2/NAM7 helicase-like C-terminal" evidence="8">
    <location>
        <begin position="881"/>
        <end position="1096"/>
    </location>
</feature>
<dbReference type="InterPro" id="IPR041677">
    <property type="entry name" value="DNA2/NAM7_AAA_11"/>
</dbReference>
<dbReference type="EMBL" id="BQKY01000010">
    <property type="protein sequence ID" value="GJN91923.1"/>
    <property type="molecule type" value="Genomic_DNA"/>
</dbReference>
<dbReference type="FunFam" id="3.40.50.300:FF:000326">
    <property type="entry name" value="P-loop containing nucleoside triphosphate hydrolase"/>
    <property type="match status" value="1"/>
</dbReference>
<accession>A0AAV5GP18</accession>
<dbReference type="CDD" id="cd18808">
    <property type="entry name" value="SF1_C_Upf1"/>
    <property type="match status" value="1"/>
</dbReference>
<dbReference type="GO" id="GO:0005694">
    <property type="term" value="C:chromosome"/>
    <property type="evidence" value="ECO:0007669"/>
    <property type="project" value="UniProtKB-ARBA"/>
</dbReference>
<evidence type="ECO:0000313" key="10">
    <source>
        <dbReference type="Proteomes" id="UP001342314"/>
    </source>
</evidence>
<evidence type="ECO:0000256" key="5">
    <source>
        <dbReference type="ARBA" id="ARBA00022840"/>
    </source>
</evidence>
<feature type="compositionally biased region" description="Basic and acidic residues" evidence="6">
    <location>
        <begin position="386"/>
        <end position="405"/>
    </location>
</feature>
<dbReference type="Pfam" id="PF13087">
    <property type="entry name" value="AAA_12"/>
    <property type="match status" value="1"/>
</dbReference>
<feature type="compositionally biased region" description="Low complexity" evidence="6">
    <location>
        <begin position="181"/>
        <end position="201"/>
    </location>
</feature>
<feature type="compositionally biased region" description="Low complexity" evidence="6">
    <location>
        <begin position="114"/>
        <end position="128"/>
    </location>
</feature>